<keyword evidence="2" id="KW-1185">Reference proteome</keyword>
<accession>A0A6M0RMZ6</accession>
<evidence type="ECO:0000313" key="1">
    <source>
        <dbReference type="EMBL" id="NEZ57638.1"/>
    </source>
</evidence>
<evidence type="ECO:0000313" key="2">
    <source>
        <dbReference type="Proteomes" id="UP000481033"/>
    </source>
</evidence>
<comment type="caution">
    <text evidence="1">The sequence shown here is derived from an EMBL/GenBank/DDBJ whole genome shotgun (WGS) entry which is preliminary data.</text>
</comment>
<sequence>MHLKLNARYEKSIFSKSYSWVEGDMHLKLMVWYFQLCMRFAHFLADPYVCWVIGIYVSQSGVWV</sequence>
<protein>
    <submittedName>
        <fullName evidence="1">Uncharacterized protein</fullName>
    </submittedName>
</protein>
<gene>
    <name evidence="1" type="ORF">DXZ20_18615</name>
</gene>
<dbReference type="EMBL" id="QXHD01000004">
    <property type="protein sequence ID" value="NEZ57638.1"/>
    <property type="molecule type" value="Genomic_DNA"/>
</dbReference>
<proteinExistence type="predicted"/>
<name>A0A6M0RMZ6_9CYAN</name>
<organism evidence="1 2">
    <name type="scientific">Adonisia turfae CCMR0081</name>
    <dbReference type="NCBI Taxonomy" id="2292702"/>
    <lineage>
        <taxon>Bacteria</taxon>
        <taxon>Bacillati</taxon>
        <taxon>Cyanobacteriota</taxon>
        <taxon>Adonisia</taxon>
        <taxon>Adonisia turfae</taxon>
    </lineage>
</organism>
<reference evidence="1 2" key="1">
    <citation type="journal article" date="2020" name="Microb. Ecol.">
        <title>Ecogenomics of the Marine Benthic Filamentous Cyanobacterium Adonisia.</title>
        <authorList>
            <person name="Walter J.M."/>
            <person name="Coutinho F.H."/>
            <person name="Leomil L."/>
            <person name="Hargreaves P.I."/>
            <person name="Campeao M.E."/>
            <person name="Vieira V.V."/>
            <person name="Silva B.S."/>
            <person name="Fistarol G.O."/>
            <person name="Salomon P.S."/>
            <person name="Sawabe T."/>
            <person name="Mino S."/>
            <person name="Hosokawa M."/>
            <person name="Miyashita H."/>
            <person name="Maruyama F."/>
            <person name="van Verk M.C."/>
            <person name="Dutilh B.E."/>
            <person name="Thompson C.C."/>
            <person name="Thompson F.L."/>
        </authorList>
    </citation>
    <scope>NUCLEOTIDE SEQUENCE [LARGE SCALE GENOMIC DNA]</scope>
    <source>
        <strain evidence="1 2">CCMR0081</strain>
    </source>
</reference>
<dbReference type="AlphaFoldDB" id="A0A6M0RMZ6"/>
<dbReference type="Proteomes" id="UP000481033">
    <property type="component" value="Unassembled WGS sequence"/>
</dbReference>